<keyword evidence="2" id="KW-1185">Reference proteome</keyword>
<gene>
    <name evidence="1" type="ORF">PORY_001047</name>
</gene>
<comment type="caution">
    <text evidence="1">The sequence shown here is derived from an EMBL/GenBank/DDBJ whole genome shotgun (WGS) entry which is preliminary data.</text>
</comment>
<dbReference type="EMBL" id="JABTEG010000003">
    <property type="protein sequence ID" value="KAG4305491.1"/>
    <property type="molecule type" value="Genomic_DNA"/>
</dbReference>
<dbReference type="Proteomes" id="UP000768646">
    <property type="component" value="Unassembled WGS sequence"/>
</dbReference>
<protein>
    <submittedName>
        <fullName evidence="1">Uncharacterized protein</fullName>
    </submittedName>
</protein>
<evidence type="ECO:0000313" key="2">
    <source>
        <dbReference type="Proteomes" id="UP000768646"/>
    </source>
</evidence>
<name>A0ACB7CCK5_9ASCO</name>
<accession>A0ACB7CCK5</accession>
<evidence type="ECO:0000313" key="1">
    <source>
        <dbReference type="EMBL" id="KAG4305491.1"/>
    </source>
</evidence>
<sequence length="493" mass="59005">MWHMRSKSIEDVFQTNRQVFYEINCVFVLKVLVCAQNFGEKRMVNVVSNCLRHRLQCIDFFTSRYCTHRRLFYALDVTDMDILYYVFEDCWMLQQNIQAHSALQNEIDEKKEVFLHSNSLKIFETNILLYIRLLYDIIFLNSTRKGLFLIAFFQILNIQSFNWFCSTKHKKEMNALLVLLNEFFGIYIYIFDILFKNDIGKNMIILLLSYSEKMYLDEESNNFELLKLTERRQSLFFLFIQNDKMQDVFTFINEKSSSITDSQLIFLKFLNTFLSNYKNQNIVISKKLCEFIESFLDRFCLLMIEMLKIYAQVSDEVIIAKNKKILRATEILISCAFHVSRNTETKQFLLKNNLLKNLIDLLRQLDFYSVKEKKICNILSDDIKKAKFPYFKRDIIQLLSTLCYRDKKVQDDIRELHGLNLILSQCNIDDENPYLREYAIFCLKNVLENNEENKKLLKEMKPIGLFYSEFVDELDSTSKIIDENYIRVERHKL</sequence>
<proteinExistence type="predicted"/>
<reference evidence="1 2" key="1">
    <citation type="journal article" date="2021" name="Commun. Biol.">
        <title>Genomic insights into the host specific adaptation of the Pneumocystis genus.</title>
        <authorList>
            <person name="Cisse O.H."/>
            <person name="Ma L."/>
            <person name="Dekker J.P."/>
            <person name="Khil P.P."/>
            <person name="Youn J.-H."/>
            <person name="Brenchley J.M."/>
            <person name="Blair R."/>
            <person name="Pahar B."/>
            <person name="Chabe M."/>
            <person name="Van Rompay K.K.A."/>
            <person name="Keesler R."/>
            <person name="Sukura A."/>
            <person name="Hirsch V."/>
            <person name="Kutty G."/>
            <person name="Liu Y."/>
            <person name="Peng L."/>
            <person name="Chen J."/>
            <person name="Song J."/>
            <person name="Weissenbacher-Lang C."/>
            <person name="Xu J."/>
            <person name="Upham N.S."/>
            <person name="Stajich J.E."/>
            <person name="Cuomo C.A."/>
            <person name="Cushion M.T."/>
            <person name="Kovacs J.A."/>
        </authorList>
    </citation>
    <scope>NUCLEOTIDE SEQUENCE [LARGE SCALE GENOMIC DNA]</scope>
    <source>
        <strain evidence="1 2">RABM</strain>
    </source>
</reference>
<organism evidence="1 2">
    <name type="scientific">Pneumocystis oryctolagi</name>
    <dbReference type="NCBI Taxonomy" id="42067"/>
    <lineage>
        <taxon>Eukaryota</taxon>
        <taxon>Fungi</taxon>
        <taxon>Dikarya</taxon>
        <taxon>Ascomycota</taxon>
        <taxon>Taphrinomycotina</taxon>
        <taxon>Pneumocystomycetes</taxon>
        <taxon>Pneumocystaceae</taxon>
        <taxon>Pneumocystis</taxon>
    </lineage>
</organism>